<keyword evidence="3" id="KW-1185">Reference proteome</keyword>
<evidence type="ECO:0000256" key="1">
    <source>
        <dbReference type="SAM" id="SignalP"/>
    </source>
</evidence>
<keyword evidence="2" id="KW-0614">Plasmid</keyword>
<geneLocation type="plasmid" evidence="3">
    <name>II</name>
</geneLocation>
<reference evidence="3" key="1">
    <citation type="journal article" date="2014" name="BMC Genomics">
        <title>Genome sequencing of two Neorhizobium galegae strains reveals a noeT gene responsible for the unusual acetylation of the nodulation factors.</title>
        <authorList>
            <person name="Osterman J."/>
            <person name="Marsh J."/>
            <person name="Laine P.K."/>
            <person name="Zeng Z."/>
            <person name="Alatalo E."/>
            <person name="Sullivan J.T."/>
            <person name="Young J.P."/>
            <person name="Thomas-Oates J."/>
            <person name="Paulin L."/>
            <person name="Lindstrom K."/>
        </authorList>
    </citation>
    <scope>NUCLEOTIDE SEQUENCE [LARGE SCALE GENOMIC DNA]</scope>
    <source>
        <strain evidence="3">HAMBI 540</strain>
    </source>
</reference>
<dbReference type="KEGG" id="ngg:RG540_PA08330"/>
<keyword evidence="1" id="KW-0732">Signal</keyword>
<dbReference type="EMBL" id="HG938354">
    <property type="protein sequence ID" value="CDN51509.1"/>
    <property type="molecule type" value="Genomic_DNA"/>
</dbReference>
<name>A0A068T080_NEOGA</name>
<sequence length="347" mass="37511">MMADLHKDHSRRVFVNPKLKLLKYLGFLSAIACLFAPSASFASEGASRLPTWLNAHVGAGNGQIAPMVLERARALYLEKLSQGKIRNACYFAMDATRPNDLTEGPAGGRFYIICEAEQSFRVISSGHGGGRNLPGVANFTNERQCAKNFGNALNSNLTAGGAYLTSEIKTSFKGYYNVSPKQETVLTRSFVQFDGIGETANARQRAIGGHASALVSGICMMKKPDSPYANRDGYVPRGKLVTYAGGRSDGCTSWSPSETPQALSMVKDNPTTLYVYPESKDIAAVSKALAAAKAPEKSGLYWNATCLQEIGAPKFWAKETLEPIITKYTEDHPAPPPRPVPICEGFL</sequence>
<dbReference type="AlphaFoldDB" id="A0A068T080"/>
<dbReference type="HOGENOM" id="CLU_830639_0_0_5"/>
<dbReference type="eggNOG" id="ENOG502ZAG6">
    <property type="taxonomic scope" value="Bacteria"/>
</dbReference>
<gene>
    <name evidence="2" type="ORF">RG540_PA08330</name>
</gene>
<evidence type="ECO:0000313" key="2">
    <source>
        <dbReference type="EMBL" id="CDN51509.1"/>
    </source>
</evidence>
<accession>A0A068T080</accession>
<feature type="signal peptide" evidence="1">
    <location>
        <begin position="1"/>
        <end position="42"/>
    </location>
</feature>
<dbReference type="RefSeq" id="WP_244446776.1">
    <property type="nucleotide sequence ID" value="NZ_HG938354.1"/>
</dbReference>
<feature type="chain" id="PRO_5001653455" evidence="1">
    <location>
        <begin position="43"/>
        <end position="347"/>
    </location>
</feature>
<proteinExistence type="predicted"/>
<organism evidence="2 3">
    <name type="scientific">Neorhizobium galegae bv. orientalis str. HAMBI 540</name>
    <dbReference type="NCBI Taxonomy" id="1028800"/>
    <lineage>
        <taxon>Bacteria</taxon>
        <taxon>Pseudomonadati</taxon>
        <taxon>Pseudomonadota</taxon>
        <taxon>Alphaproteobacteria</taxon>
        <taxon>Hyphomicrobiales</taxon>
        <taxon>Rhizobiaceae</taxon>
        <taxon>Rhizobium/Agrobacterium group</taxon>
        <taxon>Neorhizobium</taxon>
    </lineage>
</organism>
<dbReference type="Proteomes" id="UP000028181">
    <property type="component" value="Plasmid pHAMBI540a"/>
</dbReference>
<protein>
    <submittedName>
        <fullName evidence="2">Mlr2480 protein</fullName>
    </submittedName>
</protein>
<dbReference type="GeneID" id="24260173"/>
<dbReference type="PATRIC" id="fig|1028800.3.peg.5459"/>
<evidence type="ECO:0000313" key="3">
    <source>
        <dbReference type="Proteomes" id="UP000028181"/>
    </source>
</evidence>